<evidence type="ECO:0000313" key="6">
    <source>
        <dbReference type="EMBL" id="PWK48371.1"/>
    </source>
</evidence>
<dbReference type="InterPro" id="IPR050109">
    <property type="entry name" value="HTH-type_TetR-like_transc_reg"/>
</dbReference>
<dbReference type="Pfam" id="PF00440">
    <property type="entry name" value="TetR_N"/>
    <property type="match status" value="1"/>
</dbReference>
<keyword evidence="7" id="KW-1185">Reference proteome</keyword>
<keyword evidence="1" id="KW-0805">Transcription regulation</keyword>
<accession>A0A316FHE0</accession>
<dbReference type="RefSeq" id="WP_109593403.1">
    <property type="nucleotide sequence ID" value="NZ_BONA01000039.1"/>
</dbReference>
<dbReference type="InterPro" id="IPR036271">
    <property type="entry name" value="Tet_transcr_reg_TetR-rel_C_sf"/>
</dbReference>
<evidence type="ECO:0000256" key="2">
    <source>
        <dbReference type="ARBA" id="ARBA00023125"/>
    </source>
</evidence>
<dbReference type="Proteomes" id="UP000245697">
    <property type="component" value="Unassembled WGS sequence"/>
</dbReference>
<dbReference type="InterPro" id="IPR001647">
    <property type="entry name" value="HTH_TetR"/>
</dbReference>
<dbReference type="OrthoDB" id="71867at2"/>
<dbReference type="EMBL" id="QGGR01000006">
    <property type="protein sequence ID" value="PWK48371.1"/>
    <property type="molecule type" value="Genomic_DNA"/>
</dbReference>
<evidence type="ECO:0000256" key="4">
    <source>
        <dbReference type="PROSITE-ProRule" id="PRU00335"/>
    </source>
</evidence>
<proteinExistence type="predicted"/>
<gene>
    <name evidence="6" type="ORF">BC793_106401</name>
</gene>
<dbReference type="SUPFAM" id="SSF46689">
    <property type="entry name" value="Homeodomain-like"/>
    <property type="match status" value="1"/>
</dbReference>
<evidence type="ECO:0000313" key="7">
    <source>
        <dbReference type="Proteomes" id="UP000245697"/>
    </source>
</evidence>
<evidence type="ECO:0000259" key="5">
    <source>
        <dbReference type="PROSITE" id="PS50977"/>
    </source>
</evidence>
<evidence type="ECO:0000256" key="1">
    <source>
        <dbReference type="ARBA" id="ARBA00023015"/>
    </source>
</evidence>
<dbReference type="PRINTS" id="PR00455">
    <property type="entry name" value="HTHTETR"/>
</dbReference>
<dbReference type="Gene3D" id="1.10.10.60">
    <property type="entry name" value="Homeodomain-like"/>
    <property type="match status" value="1"/>
</dbReference>
<dbReference type="AlphaFoldDB" id="A0A316FHE0"/>
<name>A0A316FHE0_9ACTN</name>
<dbReference type="InterPro" id="IPR009057">
    <property type="entry name" value="Homeodomain-like_sf"/>
</dbReference>
<organism evidence="6 7">
    <name type="scientific">Actinoplanes xinjiangensis</name>
    <dbReference type="NCBI Taxonomy" id="512350"/>
    <lineage>
        <taxon>Bacteria</taxon>
        <taxon>Bacillati</taxon>
        <taxon>Actinomycetota</taxon>
        <taxon>Actinomycetes</taxon>
        <taxon>Micromonosporales</taxon>
        <taxon>Micromonosporaceae</taxon>
        <taxon>Actinoplanes</taxon>
    </lineage>
</organism>
<keyword evidence="3" id="KW-0804">Transcription</keyword>
<feature type="domain" description="HTH tetR-type" evidence="5">
    <location>
        <begin position="5"/>
        <end position="65"/>
    </location>
</feature>
<dbReference type="GO" id="GO:0003700">
    <property type="term" value="F:DNA-binding transcription factor activity"/>
    <property type="evidence" value="ECO:0007669"/>
    <property type="project" value="TreeGrafter"/>
</dbReference>
<dbReference type="PANTHER" id="PTHR30055">
    <property type="entry name" value="HTH-TYPE TRANSCRIPTIONAL REGULATOR RUTR"/>
    <property type="match status" value="1"/>
</dbReference>
<dbReference type="GO" id="GO:0000976">
    <property type="term" value="F:transcription cis-regulatory region binding"/>
    <property type="evidence" value="ECO:0007669"/>
    <property type="project" value="TreeGrafter"/>
</dbReference>
<dbReference type="Pfam" id="PF13305">
    <property type="entry name" value="TetR_C_33"/>
    <property type="match status" value="1"/>
</dbReference>
<dbReference type="PROSITE" id="PS50977">
    <property type="entry name" value="HTH_TETR_2"/>
    <property type="match status" value="1"/>
</dbReference>
<comment type="caution">
    <text evidence="6">The sequence shown here is derived from an EMBL/GenBank/DDBJ whole genome shotgun (WGS) entry which is preliminary data.</text>
</comment>
<sequence length="192" mass="20496">MARANLTSAAVIAAAAELADRDGFDTLTLSALARGLGVQTASLYSHVRDRAALIEGVHRLALGELADRIALAIGGRSGRDALTAFADTHRDYARQFPGRWTALQRPASAATVRSEPAGRLAALTLAMLRGYPLPETELVHATRLLAATVNGFLALQANGSITHRQPATEDSWQWALDALDTVFRSRDTEGKP</sequence>
<dbReference type="Gene3D" id="1.10.357.10">
    <property type="entry name" value="Tetracycline Repressor, domain 2"/>
    <property type="match status" value="1"/>
</dbReference>
<dbReference type="InterPro" id="IPR025996">
    <property type="entry name" value="MT1864/Rv1816-like_C"/>
</dbReference>
<feature type="DNA-binding region" description="H-T-H motif" evidence="4">
    <location>
        <begin position="28"/>
        <end position="47"/>
    </location>
</feature>
<dbReference type="SUPFAM" id="SSF48498">
    <property type="entry name" value="Tetracyclin repressor-like, C-terminal domain"/>
    <property type="match status" value="1"/>
</dbReference>
<dbReference type="PANTHER" id="PTHR30055:SF239">
    <property type="entry name" value="TRANSCRIPTIONAL REGULATORY PROTEIN"/>
    <property type="match status" value="1"/>
</dbReference>
<keyword evidence="2 4" id="KW-0238">DNA-binding</keyword>
<reference evidence="6 7" key="1">
    <citation type="submission" date="2018-05" db="EMBL/GenBank/DDBJ databases">
        <title>Genomic Encyclopedia of Archaeal and Bacterial Type Strains, Phase II (KMG-II): from individual species to whole genera.</title>
        <authorList>
            <person name="Goeker M."/>
        </authorList>
    </citation>
    <scope>NUCLEOTIDE SEQUENCE [LARGE SCALE GENOMIC DNA]</scope>
    <source>
        <strain evidence="6 7">DSM 45184</strain>
    </source>
</reference>
<evidence type="ECO:0000256" key="3">
    <source>
        <dbReference type="ARBA" id="ARBA00023163"/>
    </source>
</evidence>
<protein>
    <submittedName>
        <fullName evidence="6">TetR family transcriptional regulator</fullName>
    </submittedName>
</protein>